<dbReference type="Pfam" id="PF00005">
    <property type="entry name" value="ABC_tran"/>
    <property type="match status" value="1"/>
</dbReference>
<evidence type="ECO:0000256" key="5">
    <source>
        <dbReference type="ARBA" id="ARBA00023136"/>
    </source>
</evidence>
<gene>
    <name evidence="9" type="ORF">HSBAA_06590</name>
</gene>
<name>A0A455U2F3_9GAMM</name>
<dbReference type="GO" id="GO:0016887">
    <property type="term" value="F:ATP hydrolysis activity"/>
    <property type="evidence" value="ECO:0007669"/>
    <property type="project" value="InterPro"/>
</dbReference>
<dbReference type="GO" id="GO:0005524">
    <property type="term" value="F:ATP binding"/>
    <property type="evidence" value="ECO:0007669"/>
    <property type="project" value="InterPro"/>
</dbReference>
<evidence type="ECO:0000313" key="9">
    <source>
        <dbReference type="EMBL" id="BBI59353.1"/>
    </source>
</evidence>
<dbReference type="InterPro" id="IPR003439">
    <property type="entry name" value="ABC_transporter-like_ATP-bd"/>
</dbReference>
<dbReference type="Gene3D" id="3.40.50.300">
    <property type="entry name" value="P-loop containing nucleotide triphosphate hydrolases"/>
    <property type="match status" value="1"/>
</dbReference>
<dbReference type="PANTHER" id="PTHR43297">
    <property type="entry name" value="OLIGOPEPTIDE TRANSPORT ATP-BINDING PROTEIN APPD"/>
    <property type="match status" value="1"/>
</dbReference>
<evidence type="ECO:0000256" key="7">
    <source>
        <dbReference type="ARBA" id="ARBA00047356"/>
    </source>
</evidence>
<dbReference type="AlphaFoldDB" id="A0A455U2F3"/>
<dbReference type="Proteomes" id="UP000320231">
    <property type="component" value="Chromosome"/>
</dbReference>
<evidence type="ECO:0000256" key="2">
    <source>
        <dbReference type="ARBA" id="ARBA00005417"/>
    </source>
</evidence>
<evidence type="ECO:0000256" key="3">
    <source>
        <dbReference type="ARBA" id="ARBA00022448"/>
    </source>
</evidence>
<evidence type="ECO:0000259" key="8">
    <source>
        <dbReference type="Pfam" id="PF00005"/>
    </source>
</evidence>
<dbReference type="SUPFAM" id="SSF52540">
    <property type="entry name" value="P-loop containing nucleoside triphosphate hydrolases"/>
    <property type="match status" value="1"/>
</dbReference>
<dbReference type="EMBL" id="AP019514">
    <property type="protein sequence ID" value="BBI59353.1"/>
    <property type="molecule type" value="Genomic_DNA"/>
</dbReference>
<protein>
    <recommendedName>
        <fullName evidence="6">ABC-type dipeptide transporter</fullName>
        <ecNumber evidence="6">7.4.2.9</ecNumber>
    </recommendedName>
</protein>
<dbReference type="GO" id="GO:0016020">
    <property type="term" value="C:membrane"/>
    <property type="evidence" value="ECO:0007669"/>
    <property type="project" value="UniProtKB-SubCell"/>
</dbReference>
<dbReference type="PANTHER" id="PTHR43297:SF2">
    <property type="entry name" value="DIPEPTIDE TRANSPORT ATP-BINDING PROTEIN DPPD"/>
    <property type="match status" value="1"/>
</dbReference>
<sequence length="134" mass="14692">MSEPLLEFDRLRVDFDLPNGTVTAVKDVSFTLHQGETLALVGESGSGKSITSTAAMGLLPELARASGTIRWHGGSGDENLITVNRKRLRAIRGNEISMIFQEPMTSLNPMHRVGRQIREVLHKHTPRATMPTCG</sequence>
<comment type="similarity">
    <text evidence="2">Belongs to the ABC transporter superfamily.</text>
</comment>
<evidence type="ECO:0000256" key="4">
    <source>
        <dbReference type="ARBA" id="ARBA00022475"/>
    </source>
</evidence>
<reference evidence="9 10" key="1">
    <citation type="journal article" date="2019" name="Microbiol. Resour. Announc.">
        <title>Complete Genome Sequence of Halomonas sulfidaeris Strain Esulfide1 Isolated from a Metal Sulfide Rock at a Depth of 2,200 Meters, Obtained Using Nanopore Sequencing.</title>
        <authorList>
            <person name="Saito M."/>
            <person name="Nishigata A."/>
            <person name="Galipon J."/>
            <person name="Arakawa K."/>
        </authorList>
    </citation>
    <scope>NUCLEOTIDE SEQUENCE [LARGE SCALE GENOMIC DNA]</scope>
    <source>
        <strain evidence="9 10">ATCC BAA-803</strain>
    </source>
</reference>
<evidence type="ECO:0000256" key="6">
    <source>
        <dbReference type="ARBA" id="ARBA00038852"/>
    </source>
</evidence>
<feature type="domain" description="ABC transporter" evidence="8">
    <location>
        <begin position="25"/>
        <end position="116"/>
    </location>
</feature>
<proteinExistence type="inferred from homology"/>
<evidence type="ECO:0000313" key="10">
    <source>
        <dbReference type="Proteomes" id="UP000320231"/>
    </source>
</evidence>
<keyword evidence="3" id="KW-0813">Transport</keyword>
<comment type="catalytic activity">
    <reaction evidence="7">
        <text>a dipeptide(out) + ATP + H2O = a dipeptide(in) + ADP + phosphate + H(+)</text>
        <dbReference type="Rhea" id="RHEA:23120"/>
        <dbReference type="ChEBI" id="CHEBI:15377"/>
        <dbReference type="ChEBI" id="CHEBI:15378"/>
        <dbReference type="ChEBI" id="CHEBI:30616"/>
        <dbReference type="ChEBI" id="CHEBI:43474"/>
        <dbReference type="ChEBI" id="CHEBI:90799"/>
        <dbReference type="ChEBI" id="CHEBI:456216"/>
        <dbReference type="EC" id="7.4.2.9"/>
    </reaction>
</comment>
<keyword evidence="4" id="KW-1003">Cell membrane</keyword>
<comment type="subcellular location">
    <subcellularLocation>
        <location evidence="1">Membrane</location>
    </subcellularLocation>
</comment>
<dbReference type="KEGG" id="hsr:HSBAA_06590"/>
<dbReference type="InterPro" id="IPR050388">
    <property type="entry name" value="ABC_Ni/Peptide_Import"/>
</dbReference>
<evidence type="ECO:0000256" key="1">
    <source>
        <dbReference type="ARBA" id="ARBA00004370"/>
    </source>
</evidence>
<keyword evidence="5" id="KW-0472">Membrane</keyword>
<dbReference type="EC" id="7.4.2.9" evidence="6"/>
<dbReference type="InterPro" id="IPR027417">
    <property type="entry name" value="P-loop_NTPase"/>
</dbReference>
<accession>A0A455U2F3</accession>
<organism evidence="9 10">
    <name type="scientific">Vreelandella sulfidaeris</name>
    <dbReference type="NCBI Taxonomy" id="115553"/>
    <lineage>
        <taxon>Bacteria</taxon>
        <taxon>Pseudomonadati</taxon>
        <taxon>Pseudomonadota</taxon>
        <taxon>Gammaproteobacteria</taxon>
        <taxon>Oceanospirillales</taxon>
        <taxon>Halomonadaceae</taxon>
        <taxon>Vreelandella</taxon>
    </lineage>
</organism>